<keyword evidence="2 4" id="KW-0547">Nucleotide-binding</keyword>
<dbReference type="PIRSF" id="PIRSF006806">
    <property type="entry name" value="FTHF_cligase"/>
    <property type="match status" value="1"/>
</dbReference>
<dbReference type="Gene3D" id="3.40.50.10420">
    <property type="entry name" value="NagB/RpiA/CoA transferase-like"/>
    <property type="match status" value="1"/>
</dbReference>
<dbReference type="NCBIfam" id="TIGR02727">
    <property type="entry name" value="MTHFS_bact"/>
    <property type="match status" value="1"/>
</dbReference>
<evidence type="ECO:0000256" key="4">
    <source>
        <dbReference type="PIRSR" id="PIRSR006806-1"/>
    </source>
</evidence>
<feature type="binding site" evidence="4">
    <location>
        <begin position="178"/>
        <end position="186"/>
    </location>
    <ligand>
        <name>ATP</name>
        <dbReference type="ChEBI" id="CHEBI:30616"/>
    </ligand>
</feature>
<feature type="binding site" evidence="4">
    <location>
        <begin position="12"/>
        <end position="16"/>
    </location>
    <ligand>
        <name>ATP</name>
        <dbReference type="ChEBI" id="CHEBI:30616"/>
    </ligand>
</feature>
<keyword evidence="5" id="KW-0460">Magnesium</keyword>
<dbReference type="EMBL" id="CP001197">
    <property type="protein sequence ID" value="ACL09259.1"/>
    <property type="molecule type" value="Genomic_DNA"/>
</dbReference>
<dbReference type="STRING" id="883.DvMF_2318"/>
<dbReference type="InterPro" id="IPR037171">
    <property type="entry name" value="NagB/RpiA_transferase-like"/>
</dbReference>
<comment type="cofactor">
    <cofactor evidence="5">
        <name>Mg(2+)</name>
        <dbReference type="ChEBI" id="CHEBI:18420"/>
    </cofactor>
</comment>
<keyword evidence="5" id="KW-0479">Metal-binding</keyword>
<dbReference type="InterPro" id="IPR002698">
    <property type="entry name" value="FTHF_cligase"/>
</dbReference>
<keyword evidence="3 4" id="KW-0067">ATP-binding</keyword>
<dbReference type="Pfam" id="PF01812">
    <property type="entry name" value="5-FTHF_cyc-lig"/>
    <property type="match status" value="1"/>
</dbReference>
<dbReference type="GO" id="GO:0009396">
    <property type="term" value="P:folic acid-containing compound biosynthetic process"/>
    <property type="evidence" value="ECO:0007669"/>
    <property type="project" value="TreeGrafter"/>
</dbReference>
<protein>
    <recommendedName>
        <fullName evidence="5">5-formyltetrahydrofolate cyclo-ligase</fullName>
        <ecNumber evidence="5">6.3.3.2</ecNumber>
    </recommendedName>
</protein>
<dbReference type="PANTHER" id="PTHR23407">
    <property type="entry name" value="ATPASE INHIBITOR/5-FORMYLTETRAHYDROFOLATE CYCLO-LIGASE"/>
    <property type="match status" value="1"/>
</dbReference>
<keyword evidence="6" id="KW-0436">Ligase</keyword>
<dbReference type="HOGENOM" id="CLU_066245_1_1_7"/>
<organism evidence="6">
    <name type="scientific">Nitratidesulfovibrio vulgaris (strain DSM 19637 / Miyazaki F)</name>
    <name type="common">Desulfovibrio vulgaris</name>
    <dbReference type="NCBI Taxonomy" id="883"/>
    <lineage>
        <taxon>Bacteria</taxon>
        <taxon>Pseudomonadati</taxon>
        <taxon>Thermodesulfobacteriota</taxon>
        <taxon>Desulfovibrionia</taxon>
        <taxon>Desulfovibrionales</taxon>
        <taxon>Desulfovibrionaceae</taxon>
        <taxon>Nitratidesulfovibrio</taxon>
    </lineage>
</organism>
<dbReference type="EC" id="6.3.3.2" evidence="5"/>
<evidence type="ECO:0000256" key="1">
    <source>
        <dbReference type="ARBA" id="ARBA00010638"/>
    </source>
</evidence>
<dbReference type="GO" id="GO:0005524">
    <property type="term" value="F:ATP binding"/>
    <property type="evidence" value="ECO:0007669"/>
    <property type="project" value="UniProtKB-KW"/>
</dbReference>
<dbReference type="GO" id="GO:0046872">
    <property type="term" value="F:metal ion binding"/>
    <property type="evidence" value="ECO:0007669"/>
    <property type="project" value="UniProtKB-KW"/>
</dbReference>
<evidence type="ECO:0000256" key="2">
    <source>
        <dbReference type="ARBA" id="ARBA00022741"/>
    </source>
</evidence>
<dbReference type="GO" id="GO:0030272">
    <property type="term" value="F:5-formyltetrahydrofolate cyclo-ligase activity"/>
    <property type="evidence" value="ECO:0007669"/>
    <property type="project" value="UniProtKB-EC"/>
</dbReference>
<dbReference type="InterPro" id="IPR024185">
    <property type="entry name" value="FTHF_cligase-like_sf"/>
</dbReference>
<dbReference type="GO" id="GO:0035999">
    <property type="term" value="P:tetrahydrofolate interconversion"/>
    <property type="evidence" value="ECO:0007669"/>
    <property type="project" value="TreeGrafter"/>
</dbReference>
<gene>
    <name evidence="6" type="ordered locus">DvMF_2318</name>
</gene>
<name>B8DIG1_NITV9</name>
<evidence type="ECO:0000256" key="5">
    <source>
        <dbReference type="RuleBase" id="RU361279"/>
    </source>
</evidence>
<dbReference type="SUPFAM" id="SSF100950">
    <property type="entry name" value="NagB/RpiA/CoA transferase-like"/>
    <property type="match status" value="1"/>
</dbReference>
<proteinExistence type="inferred from homology"/>
<evidence type="ECO:0000256" key="3">
    <source>
        <dbReference type="ARBA" id="ARBA00022840"/>
    </source>
</evidence>
<dbReference type="AlphaFoldDB" id="B8DIG1"/>
<evidence type="ECO:0000313" key="6">
    <source>
        <dbReference type="EMBL" id="ACL09259.1"/>
    </source>
</evidence>
<dbReference type="KEGG" id="dvm:DvMF_2318"/>
<feature type="binding site" evidence="4">
    <location>
        <position position="58"/>
    </location>
    <ligand>
        <name>substrate</name>
    </ligand>
</feature>
<dbReference type="PANTHER" id="PTHR23407:SF1">
    <property type="entry name" value="5-FORMYLTETRAHYDROFOLATE CYCLO-LIGASE"/>
    <property type="match status" value="1"/>
</dbReference>
<accession>B8DIG1</accession>
<reference evidence="6" key="1">
    <citation type="submission" date="2008-10" db="EMBL/GenBank/DDBJ databases">
        <title>Complete sequence of Desulfovibrio vulgaris str. 'Miyazaki F'.</title>
        <authorList>
            <person name="Lucas S."/>
            <person name="Copeland A."/>
            <person name="Lapidus A."/>
            <person name="Glavina del Rio T."/>
            <person name="Dalin E."/>
            <person name="Tice H."/>
            <person name="Bruce D."/>
            <person name="Goodwin L."/>
            <person name="Pitluck S."/>
            <person name="Sims D."/>
            <person name="Brettin T."/>
            <person name="Detter J.C."/>
            <person name="Han C."/>
            <person name="Larimer F."/>
            <person name="Land M."/>
            <person name="Hauser L."/>
            <person name="Kyrpides N."/>
            <person name="Mikhailova N."/>
            <person name="Hazen T.C."/>
            <person name="Richardson P."/>
        </authorList>
    </citation>
    <scope>NUCLEOTIDE SEQUENCE</scope>
    <source>
        <strain evidence="6">Miyazaki F</strain>
    </source>
</reference>
<dbReference type="eggNOG" id="COG0212">
    <property type="taxonomic scope" value="Bacteria"/>
</dbReference>
<comment type="catalytic activity">
    <reaction evidence="5">
        <text>(6S)-5-formyl-5,6,7,8-tetrahydrofolate + ATP = (6R)-5,10-methenyltetrahydrofolate + ADP + phosphate</text>
        <dbReference type="Rhea" id="RHEA:10488"/>
        <dbReference type="ChEBI" id="CHEBI:30616"/>
        <dbReference type="ChEBI" id="CHEBI:43474"/>
        <dbReference type="ChEBI" id="CHEBI:57455"/>
        <dbReference type="ChEBI" id="CHEBI:57457"/>
        <dbReference type="ChEBI" id="CHEBI:456216"/>
        <dbReference type="EC" id="6.3.3.2"/>
    </reaction>
</comment>
<comment type="similarity">
    <text evidence="1 5">Belongs to the 5-formyltetrahydrofolate cyclo-ligase family.</text>
</comment>
<feature type="binding site" evidence="4">
    <location>
        <position position="63"/>
    </location>
    <ligand>
        <name>substrate</name>
    </ligand>
</feature>
<dbReference type="OrthoDB" id="9801938at2"/>
<sequence length="234" mass="24533">MTHSTPPDAEARQALRRAMLSRRAALPPDEVARLGHAAQDALLASPAWQAARQVLLYVAVRNETATARLLDAAWADGKQVLLPRCVTSAIASAPASGPVSGPISGSVAPTQTASPAANCDNEMCLAPCACAADLKPGRYGIAEPDPARCPAIDMDVAPDFAPDLAVIPGVAFDRQGNRLGHGAGYYDRFLAHPAMARTSLVGLAYAFQIVPALPVAPWDRPVHALCTEEGLTWL</sequence>